<dbReference type="EMBL" id="JAPDRP010000011">
    <property type="protein sequence ID" value="KAJ9643426.1"/>
    <property type="molecule type" value="Genomic_DNA"/>
</dbReference>
<reference evidence="1" key="1">
    <citation type="submission" date="2022-10" db="EMBL/GenBank/DDBJ databases">
        <title>Culturing micro-colonial fungi from biological soil crusts in the Mojave desert and describing Neophaeococcomyces mojavensis, and introducing the new genera and species Taxawa tesnikishii.</title>
        <authorList>
            <person name="Kurbessoian T."/>
            <person name="Stajich J.E."/>
        </authorList>
    </citation>
    <scope>NUCLEOTIDE SEQUENCE</scope>
    <source>
        <strain evidence="1">JES_115</strain>
    </source>
</reference>
<organism evidence="1 2">
    <name type="scientific">Coniosporium tulheliwenetii</name>
    <dbReference type="NCBI Taxonomy" id="3383036"/>
    <lineage>
        <taxon>Eukaryota</taxon>
        <taxon>Fungi</taxon>
        <taxon>Dikarya</taxon>
        <taxon>Ascomycota</taxon>
        <taxon>Pezizomycotina</taxon>
        <taxon>Dothideomycetes</taxon>
        <taxon>Dothideomycetes incertae sedis</taxon>
        <taxon>Coniosporium</taxon>
    </lineage>
</organism>
<evidence type="ECO:0000313" key="2">
    <source>
        <dbReference type="Proteomes" id="UP001172680"/>
    </source>
</evidence>
<dbReference type="Proteomes" id="UP001172680">
    <property type="component" value="Unassembled WGS sequence"/>
</dbReference>
<accession>A0ACC2Z877</accession>
<protein>
    <submittedName>
        <fullName evidence="1">Uncharacterized protein</fullName>
    </submittedName>
</protein>
<evidence type="ECO:0000313" key="1">
    <source>
        <dbReference type="EMBL" id="KAJ9643426.1"/>
    </source>
</evidence>
<gene>
    <name evidence="1" type="ORF">H2199_004105</name>
</gene>
<proteinExistence type="predicted"/>
<name>A0ACC2Z877_9PEZI</name>
<sequence>MPPRIPILTCLRAQTASHHCSTSPSALLRPFSATPARDASTATHRRKSHDPYVLAQARARKAANLSRQTVLRQERSASIGDPVRGITTPFVESFDTGLPPITPDTLSKSRNPAQKAGAQDTPLEEHAQHGLTPAQVEKSLSQSELINAALYLERPRRADETRSAAEVAADDARELAMDHHNRATALRRIVNLANASSKDRTKVNTQRCISTFGRHNTDRTLFTSSTPPSVTLSPADGTEAPTTETAAETSSILSPTTLSNRRAGPDTGSSEVQIAILTAKIRTLANFLGTRGKQDKVNKRNLRLLVHRRQKLLAYMRRKERAGPRWTHLIETLGLTEATWRGRSVYKGEESGVGRCIAFV</sequence>
<comment type="caution">
    <text evidence="1">The sequence shown here is derived from an EMBL/GenBank/DDBJ whole genome shotgun (WGS) entry which is preliminary data.</text>
</comment>
<keyword evidence="2" id="KW-1185">Reference proteome</keyword>